<evidence type="ECO:0000313" key="4">
    <source>
        <dbReference type="Proteomes" id="UP000035579"/>
    </source>
</evidence>
<keyword evidence="1" id="KW-0732">Signal</keyword>
<dbReference type="KEGG" id="age:AA314_00641"/>
<evidence type="ECO:0000256" key="1">
    <source>
        <dbReference type="SAM" id="SignalP"/>
    </source>
</evidence>
<feature type="signal peptide" evidence="1">
    <location>
        <begin position="1"/>
        <end position="27"/>
    </location>
</feature>
<dbReference type="GO" id="GO:0016787">
    <property type="term" value="F:hydrolase activity"/>
    <property type="evidence" value="ECO:0007669"/>
    <property type="project" value="UniProtKB-KW"/>
</dbReference>
<reference evidence="3 5" key="2">
    <citation type="submission" date="2018-08" db="EMBL/GenBank/DDBJ databases">
        <title>Genomic Encyclopedia of Archaeal and Bacterial Type Strains, Phase II (KMG-II): from individual species to whole genera.</title>
        <authorList>
            <person name="Goeker M."/>
        </authorList>
    </citation>
    <scope>NUCLEOTIDE SEQUENCE [LARGE SCALE GENOMIC DNA]</scope>
    <source>
        <strain evidence="3 5">DSM 2261</strain>
    </source>
</reference>
<dbReference type="SUPFAM" id="SSF50939">
    <property type="entry name" value="Sialidases"/>
    <property type="match status" value="1"/>
</dbReference>
<dbReference type="Proteomes" id="UP000256345">
    <property type="component" value="Unassembled WGS sequence"/>
</dbReference>
<organism evidence="2 4">
    <name type="scientific">Archangium gephyra</name>
    <dbReference type="NCBI Taxonomy" id="48"/>
    <lineage>
        <taxon>Bacteria</taxon>
        <taxon>Pseudomonadati</taxon>
        <taxon>Myxococcota</taxon>
        <taxon>Myxococcia</taxon>
        <taxon>Myxococcales</taxon>
        <taxon>Cystobacterineae</taxon>
        <taxon>Archangiaceae</taxon>
        <taxon>Archangium</taxon>
    </lineage>
</organism>
<dbReference type="SUPFAM" id="SSF110296">
    <property type="entry name" value="Oligoxyloglucan reducing end-specific cellobiohydrolase"/>
    <property type="match status" value="2"/>
</dbReference>
<sequence length="793" mass="82615">MKLSSKKWQKLFAAALAVTLAPVSALAAEDKDKDDPNGRRQAMDQWYNESYGVKQTGKKRKDGVWTPAFRKFMNDAARIERERYASQLPGTATTITAVTDPNATVAATGSTWVNIGPTKSDYIENGSYKLAKTDAGRVRNIIPVPGTTTLYAAFSGGGVWKSTNGGTTWAPITETLGSLSVGSLEMDPNNSNTLYLGLGDPFDGTGIGLVKSTDGGATWMAPVYLGSATSITDIQVVPGNSNIVLATTNAGLFRSLDAGATWSQVSLSTGFAETPSAWSIAHAGGAKFVATLEAEPSATSGNTQGQVWVTADNGATWTRATGVTSTGGLERMTVATAPSSPTTVYVLASNPSGQLADIYKSTNGGTSFTALGAPAKRYSNGNTEARNVSALFNSQGWYDQLIIVHPTNPNLVYFGGALHLAKTTDGGNTYSQVSNWLGQFSLPYVHADFHAAAFDSSGKLYVGNDGGIFTTADGGATFSDALNVGIASHLIYDIGSSGGDRNAVIAGLQDNGTRVRVGSTGVYNQELGGDGFDCEIHATNAKLMLGTLYYSRIYKSTDGGLNWASASTGITESNNSSSAPFVTVLAKWDGDPTGNTVYTYSNTKVYKSTNFATSWSALGVTGLPSGIFIRGVAAAKSNGSVVGIVASGGRVFLSNNGGTSWTQAGALPNNGLSTSSIAFDPTNPNTLYVTSVAPDATKAHTWKSTDFGATFTAIENGLPAGVPVNQISVDPGSNTTLYAATHLGVYRSTDAGASWTRFGTGMPLVNVTDIEILPDSSLVRAGTFGRSVWELTP</sequence>
<dbReference type="GO" id="GO:0010411">
    <property type="term" value="P:xyloglucan metabolic process"/>
    <property type="evidence" value="ECO:0007669"/>
    <property type="project" value="TreeGrafter"/>
</dbReference>
<dbReference type="EMBL" id="QUMU01000006">
    <property type="protein sequence ID" value="REG30924.1"/>
    <property type="molecule type" value="Genomic_DNA"/>
</dbReference>
<dbReference type="CDD" id="cd15482">
    <property type="entry name" value="Sialidase_non-viral"/>
    <property type="match status" value="2"/>
</dbReference>
<accession>A0AAC8Q154</accession>
<evidence type="ECO:0000313" key="5">
    <source>
        <dbReference type="Proteomes" id="UP000256345"/>
    </source>
</evidence>
<dbReference type="Gene3D" id="2.130.10.10">
    <property type="entry name" value="YVTN repeat-like/Quinoprotein amine dehydrogenase"/>
    <property type="match status" value="4"/>
</dbReference>
<feature type="chain" id="PRO_5042248823" evidence="1">
    <location>
        <begin position="28"/>
        <end position="793"/>
    </location>
</feature>
<protein>
    <submittedName>
        <fullName evidence="2">Glycosyl hydrolase, BNR repeat</fullName>
    </submittedName>
    <submittedName>
        <fullName evidence="3">Photosystem II stability/assembly factor-like uncharacterized protein</fullName>
    </submittedName>
</protein>
<keyword evidence="2" id="KW-0378">Hydrolase</keyword>
<dbReference type="PANTHER" id="PTHR43739">
    <property type="entry name" value="XYLOGLUCANASE (EUROFUNG)"/>
    <property type="match status" value="1"/>
</dbReference>
<reference evidence="2 4" key="1">
    <citation type="submission" date="2015-05" db="EMBL/GenBank/DDBJ databases">
        <title>Genome assembly of Archangium gephyra DSM 2261.</title>
        <authorList>
            <person name="Sharma G."/>
            <person name="Subramanian S."/>
        </authorList>
    </citation>
    <scope>NUCLEOTIDE SEQUENCE [LARGE SCALE GENOMIC DNA]</scope>
    <source>
        <strain evidence="2 4">DSM 2261</strain>
    </source>
</reference>
<gene>
    <name evidence="2" type="ORF">AA314_00641</name>
    <name evidence="3" type="ORF">ATI61_106394</name>
</gene>
<dbReference type="Proteomes" id="UP000035579">
    <property type="component" value="Chromosome"/>
</dbReference>
<evidence type="ECO:0000313" key="2">
    <source>
        <dbReference type="EMBL" id="AKI99014.1"/>
    </source>
</evidence>
<proteinExistence type="predicted"/>
<dbReference type="PANTHER" id="PTHR43739:SF5">
    <property type="entry name" value="EXO-ALPHA-SIALIDASE"/>
    <property type="match status" value="1"/>
</dbReference>
<name>A0AAC8Q154_9BACT</name>
<evidence type="ECO:0000313" key="3">
    <source>
        <dbReference type="EMBL" id="REG30924.1"/>
    </source>
</evidence>
<keyword evidence="5" id="KW-1185">Reference proteome</keyword>
<dbReference type="InterPro" id="IPR015943">
    <property type="entry name" value="WD40/YVTN_repeat-like_dom_sf"/>
</dbReference>
<dbReference type="AlphaFoldDB" id="A0AAC8Q154"/>
<dbReference type="InterPro" id="IPR052025">
    <property type="entry name" value="Xyloglucanase_GH74"/>
</dbReference>
<dbReference type="RefSeq" id="WP_047854230.1">
    <property type="nucleotide sequence ID" value="NZ_CP011509.1"/>
</dbReference>
<dbReference type="InterPro" id="IPR036278">
    <property type="entry name" value="Sialidase_sf"/>
</dbReference>
<dbReference type="EMBL" id="CP011509">
    <property type="protein sequence ID" value="AKI99014.1"/>
    <property type="molecule type" value="Genomic_DNA"/>
</dbReference>